<dbReference type="Proteomes" id="UP001055105">
    <property type="component" value="Unassembled WGS sequence"/>
</dbReference>
<proteinExistence type="predicted"/>
<organism evidence="1 2">
    <name type="scientific">Alistipes finegoldii</name>
    <dbReference type="NCBI Taxonomy" id="214856"/>
    <lineage>
        <taxon>Bacteria</taxon>
        <taxon>Pseudomonadati</taxon>
        <taxon>Bacteroidota</taxon>
        <taxon>Bacteroidia</taxon>
        <taxon>Bacteroidales</taxon>
        <taxon>Rikenellaceae</taxon>
        <taxon>Alistipes</taxon>
    </lineage>
</organism>
<name>A0AA37KUW4_9BACT</name>
<sequence>MKTLVYVYADIYAANNFAELLIKNSYTDSTTYVAEVDSTLGVFFINIVRKEFSRFYGTEADCLTTEEFTDLFL</sequence>
<comment type="caution">
    <text evidence="1">The sequence shown here is derived from an EMBL/GenBank/DDBJ whole genome shotgun (WGS) entry which is preliminary data.</text>
</comment>
<evidence type="ECO:0000313" key="2">
    <source>
        <dbReference type="Proteomes" id="UP001055105"/>
    </source>
</evidence>
<evidence type="ECO:0000313" key="1">
    <source>
        <dbReference type="EMBL" id="GKI18691.1"/>
    </source>
</evidence>
<dbReference type="AlphaFoldDB" id="A0AA37KUW4"/>
<protein>
    <submittedName>
        <fullName evidence="1">Uncharacterized protein</fullName>
    </submittedName>
</protein>
<dbReference type="EMBL" id="BQOL01000001">
    <property type="protein sequence ID" value="GKI18691.1"/>
    <property type="molecule type" value="Genomic_DNA"/>
</dbReference>
<reference evidence="1" key="1">
    <citation type="submission" date="2022-01" db="EMBL/GenBank/DDBJ databases">
        <title>Novel bile acid biosynthetic pathways are enriched in the microbiome of centenarians.</title>
        <authorList>
            <person name="Sato Y."/>
            <person name="Atarashi K."/>
            <person name="Plichta R.D."/>
            <person name="Arai Y."/>
            <person name="Sasajima S."/>
            <person name="Kearney M.S."/>
            <person name="Suda W."/>
            <person name="Takeshita K."/>
            <person name="Sasaki T."/>
            <person name="Okamoto S."/>
            <person name="Skelly N.A."/>
            <person name="Okamura Y."/>
            <person name="Vlamakis H."/>
            <person name="Li Y."/>
            <person name="Tanoue T."/>
            <person name="Takei H."/>
            <person name="Nittono H."/>
            <person name="Narushima S."/>
            <person name="Irie J."/>
            <person name="Itoh H."/>
            <person name="Moriya K."/>
            <person name="Sugiura Y."/>
            <person name="Suematsu M."/>
            <person name="Moritoki N."/>
            <person name="Shibata S."/>
            <person name="Littman R.D."/>
            <person name="Fischbach A.M."/>
            <person name="Uwamino Y."/>
            <person name="Inoue T."/>
            <person name="Honda A."/>
            <person name="Hattori M."/>
            <person name="Murai T."/>
            <person name="Xavier J.R."/>
            <person name="Hirose N."/>
            <person name="Honda K."/>
        </authorList>
    </citation>
    <scope>NUCLEOTIDE SEQUENCE</scope>
    <source>
        <strain evidence="1">CE91-St16</strain>
    </source>
</reference>
<accession>A0AA37KUW4</accession>
<gene>
    <name evidence="1" type="ORF">CE91St16_15990</name>
</gene>